<feature type="domain" description="Large ribosomal subunit protein bL12 oligomerization" evidence="36">
    <location>
        <begin position="20"/>
        <end position="66"/>
    </location>
</feature>
<evidence type="ECO:0000256" key="27">
    <source>
        <dbReference type="ARBA" id="ARBA00057945"/>
    </source>
</evidence>
<keyword evidence="15" id="KW-0445">Lipid transport</keyword>
<dbReference type="InterPro" id="IPR014719">
    <property type="entry name" value="Ribosomal_bL12_C/ClpS-like"/>
</dbReference>
<dbReference type="FunFam" id="1.50.40.10:FF:000043">
    <property type="entry name" value="mitochondrial dicarboxylate carrier isoform X2"/>
    <property type="match status" value="1"/>
</dbReference>
<comment type="similarity">
    <text evidence="3">Belongs to the bacterial ribosomal protein bL12 family.</text>
</comment>
<dbReference type="PROSITE" id="PS50920">
    <property type="entry name" value="SOLCAR"/>
    <property type="match status" value="3"/>
</dbReference>
<evidence type="ECO:0000256" key="4">
    <source>
        <dbReference type="ARBA" id="ARBA00022448"/>
    </source>
</evidence>
<feature type="non-terminal residue" evidence="37">
    <location>
        <position position="1"/>
    </location>
</feature>
<keyword evidence="8" id="KW-0677">Repeat</keyword>
<evidence type="ECO:0000256" key="24">
    <source>
        <dbReference type="ARBA" id="ARBA00051541"/>
    </source>
</evidence>
<evidence type="ECO:0000256" key="7">
    <source>
        <dbReference type="ARBA" id="ARBA00022692"/>
    </source>
</evidence>
<dbReference type="Pfam" id="PF00153">
    <property type="entry name" value="Mito_carr"/>
    <property type="match status" value="2"/>
</dbReference>
<feature type="domain" description="Large ribosomal subunit protein bL12 C-terminal" evidence="35">
    <location>
        <begin position="82"/>
        <end position="146"/>
    </location>
</feature>
<evidence type="ECO:0000256" key="32">
    <source>
        <dbReference type="ARBA" id="ARBA00076498"/>
    </source>
</evidence>
<comment type="catalytic activity">
    <reaction evidence="21">
        <text>malonate(out) + phosphate(in) = malonate(in) + phosphate(out)</text>
        <dbReference type="Rhea" id="RHEA:71623"/>
        <dbReference type="ChEBI" id="CHEBI:15792"/>
        <dbReference type="ChEBI" id="CHEBI:43474"/>
    </reaction>
</comment>
<evidence type="ECO:0000256" key="22">
    <source>
        <dbReference type="ARBA" id="ARBA00050795"/>
    </source>
</evidence>
<evidence type="ECO:0000313" key="37">
    <source>
        <dbReference type="EMBL" id="NXS60443.1"/>
    </source>
</evidence>
<evidence type="ECO:0000256" key="16">
    <source>
        <dbReference type="ARBA" id="ARBA00023128"/>
    </source>
</evidence>
<keyword evidence="12" id="KW-0689">Ribosomal protein</keyword>
<keyword evidence="16" id="KW-0496">Mitochondrion</keyword>
<gene>
    <name evidence="37" type="primary">Slc25a10</name>
    <name evidence="37" type="ORF">BRALEP_R13060</name>
</gene>
<evidence type="ECO:0000256" key="9">
    <source>
        <dbReference type="ARBA" id="ARBA00022792"/>
    </source>
</evidence>
<comment type="catalytic activity">
    <reaction evidence="23">
        <text>(S)-malate(in) + succinate(out) = (S)-malate(out) + succinate(in)</text>
        <dbReference type="Rhea" id="RHEA:29327"/>
        <dbReference type="ChEBI" id="CHEBI:15589"/>
        <dbReference type="ChEBI" id="CHEBI:30031"/>
    </reaction>
</comment>
<dbReference type="InterPro" id="IPR023395">
    <property type="entry name" value="MCP_dom_sf"/>
</dbReference>
<keyword evidence="10" id="KW-0832">Ubl conjugation</keyword>
<keyword evidence="38" id="KW-1185">Reference proteome</keyword>
<evidence type="ECO:0000256" key="30">
    <source>
        <dbReference type="ARBA" id="ARBA00072782"/>
    </source>
</evidence>
<dbReference type="InterPro" id="IPR018108">
    <property type="entry name" value="MCP_transmembrane"/>
</dbReference>
<comment type="catalytic activity">
    <reaction evidence="25">
        <text>malonate(out) + succinate(in) = malonate(in) + succinate(out)</text>
        <dbReference type="Rhea" id="RHEA:71667"/>
        <dbReference type="ChEBI" id="CHEBI:15792"/>
        <dbReference type="ChEBI" id="CHEBI:30031"/>
    </reaction>
</comment>
<evidence type="ECO:0000256" key="19">
    <source>
        <dbReference type="ARBA" id="ARBA00037004"/>
    </source>
</evidence>
<keyword evidence="13" id="KW-1133">Transmembrane helix</keyword>
<dbReference type="InterPro" id="IPR000206">
    <property type="entry name" value="Ribosomal_bL12"/>
</dbReference>
<evidence type="ECO:0000259" key="36">
    <source>
        <dbReference type="Pfam" id="PF16320"/>
    </source>
</evidence>
<dbReference type="GO" id="GO:0003735">
    <property type="term" value="F:structural constituent of ribosome"/>
    <property type="evidence" value="ECO:0007669"/>
    <property type="project" value="InterPro"/>
</dbReference>
<evidence type="ECO:0000256" key="13">
    <source>
        <dbReference type="ARBA" id="ARBA00022989"/>
    </source>
</evidence>
<comment type="catalytic activity">
    <reaction evidence="24">
        <text>(S)-malate(in) + phosphate(out) = (S)-malate(out) + phosphate(in)</text>
        <dbReference type="Rhea" id="RHEA:71607"/>
        <dbReference type="ChEBI" id="CHEBI:15589"/>
        <dbReference type="ChEBI" id="CHEBI:43474"/>
    </reaction>
</comment>
<evidence type="ECO:0000256" key="25">
    <source>
        <dbReference type="ARBA" id="ARBA00051777"/>
    </source>
</evidence>
<dbReference type="InterPro" id="IPR050391">
    <property type="entry name" value="Mito_Metabolite_Transporter"/>
</dbReference>
<evidence type="ECO:0000256" key="15">
    <source>
        <dbReference type="ARBA" id="ARBA00023055"/>
    </source>
</evidence>
<evidence type="ECO:0000256" key="34">
    <source>
        <dbReference type="RuleBase" id="RU000488"/>
    </source>
</evidence>
<accession>A0A7L2VQM8</accession>
<evidence type="ECO:0000256" key="14">
    <source>
        <dbReference type="ARBA" id="ARBA00022990"/>
    </source>
</evidence>
<keyword evidence="4 34" id="KW-0813">Transport</keyword>
<dbReference type="InterPro" id="IPR008932">
    <property type="entry name" value="Ribosomal_bL12_oligo"/>
</dbReference>
<evidence type="ECO:0000256" key="3">
    <source>
        <dbReference type="ARBA" id="ARBA00007197"/>
    </source>
</evidence>
<dbReference type="GO" id="GO:0006869">
    <property type="term" value="P:lipid transport"/>
    <property type="evidence" value="ECO:0007669"/>
    <property type="project" value="UniProtKB-KW"/>
</dbReference>
<evidence type="ECO:0000256" key="23">
    <source>
        <dbReference type="ARBA" id="ARBA00050932"/>
    </source>
</evidence>
<evidence type="ECO:0000256" key="6">
    <source>
        <dbReference type="ARBA" id="ARBA00022499"/>
    </source>
</evidence>
<evidence type="ECO:0000256" key="18">
    <source>
        <dbReference type="ARBA" id="ARBA00023274"/>
    </source>
</evidence>
<dbReference type="GO" id="GO:0005310">
    <property type="term" value="F:dicarboxylic acid transmembrane transporter activity"/>
    <property type="evidence" value="ECO:0007669"/>
    <property type="project" value="UniProtKB-ARBA"/>
</dbReference>
<name>A0A7L2VQM8_9AVES</name>
<dbReference type="Proteomes" id="UP000520535">
    <property type="component" value="Unassembled WGS sequence"/>
</dbReference>
<reference evidence="37 38" key="1">
    <citation type="submission" date="2019-09" db="EMBL/GenBank/DDBJ databases">
        <title>Bird 10,000 Genomes (B10K) Project - Family phase.</title>
        <authorList>
            <person name="Zhang G."/>
        </authorList>
    </citation>
    <scope>NUCLEOTIDE SEQUENCE [LARGE SCALE GENOMIC DNA]</scope>
    <source>
        <strain evidence="37">B10K-DU-012-52</strain>
    </source>
</reference>
<keyword evidence="5" id="KW-0050">Antiport</keyword>
<sequence length="398" mass="43168">EALAGAPLDTAAKEYSPKVRQLVQDIAGLTLLEVADLNALLKETLKIPDVGVMPAAAASLQPSQAAPQEEEVVPLKKEKTHFTVRLTELKPADKVKLIKEVKNFVPGVNLVQAKKLVESLPQDIKANASKEEAEKIKAALEAAGGTTQQEVKMRMVGMAMHVVRTDGFLALYNGLSASLCRQMTYSLTRFAIYESARDRLGQGSQGPPPFYQKVLLGAVGGFTGGFVGTPADMVNVRMQNDVKQPPALRRNYSHALDGMYRVLREEGLKKLFSGATMASSRGALVTIGQLSCYDQAKQLVLTTGLLSDNIFTHFLASFIAGGCATFLCQPLDVLKTRLMNSQGEYKGVVHCAMETAKLGPLAFYKGLVPAGIRLIPHTVLTFVFLEQLRKYFGIKVVT</sequence>
<evidence type="ECO:0000256" key="5">
    <source>
        <dbReference type="ARBA" id="ARBA00022449"/>
    </source>
</evidence>
<evidence type="ECO:0000259" key="35">
    <source>
        <dbReference type="Pfam" id="PF00542"/>
    </source>
</evidence>
<dbReference type="AlphaFoldDB" id="A0A7L2VQM8"/>
<dbReference type="InterPro" id="IPR013823">
    <property type="entry name" value="Ribosomal_bL12_C"/>
</dbReference>
<comment type="function">
    <text evidence="28">As a component of the mitochondrial large ribosomal subunit, plays a role in mitochondrial translation. When present in mitochondria as a free protein not associated with the ribosome, associates with mitochondrial RNA polymerase POLRMT to activate transcription. Required for POLRMT stability.</text>
</comment>
<dbReference type="GO" id="GO:0006412">
    <property type="term" value="P:translation"/>
    <property type="evidence" value="ECO:0007669"/>
    <property type="project" value="InterPro"/>
</dbReference>
<dbReference type="SUPFAM" id="SSF103506">
    <property type="entry name" value="Mitochondrial carrier"/>
    <property type="match status" value="1"/>
</dbReference>
<dbReference type="PANTHER" id="PTHR45618">
    <property type="entry name" value="MITOCHONDRIAL DICARBOXYLATE CARRIER-RELATED"/>
    <property type="match status" value="1"/>
</dbReference>
<dbReference type="SUPFAM" id="SSF54736">
    <property type="entry name" value="ClpS-like"/>
    <property type="match status" value="1"/>
</dbReference>
<protein>
    <recommendedName>
        <fullName evidence="29">Large ribosomal subunit protein bL12m</fullName>
    </recommendedName>
    <alternativeName>
        <fullName evidence="31">39S ribosomal protein L12, mitochondrial</fullName>
    </alternativeName>
    <alternativeName>
        <fullName evidence="30">Mitochondrial dicarboxylate carrier</fullName>
    </alternativeName>
    <alternativeName>
        <fullName evidence="32">Solute carrier family 25 member 10</fullName>
    </alternativeName>
</protein>
<evidence type="ECO:0000256" key="11">
    <source>
        <dbReference type="ARBA" id="ARBA00022946"/>
    </source>
</evidence>
<keyword evidence="18" id="KW-0687">Ribonucleoprotein</keyword>
<evidence type="ECO:0000256" key="20">
    <source>
        <dbReference type="ARBA" id="ARBA00050259"/>
    </source>
</evidence>
<dbReference type="FunFam" id="1.20.5.710:FF:000006">
    <property type="entry name" value="39S ribosomal protein L12, mitochondrial"/>
    <property type="match status" value="1"/>
</dbReference>
<evidence type="ECO:0000256" key="31">
    <source>
        <dbReference type="ARBA" id="ARBA00075329"/>
    </source>
</evidence>
<keyword evidence="9" id="KW-0999">Mitochondrion inner membrane</keyword>
<evidence type="ECO:0000256" key="17">
    <source>
        <dbReference type="ARBA" id="ARBA00023136"/>
    </source>
</evidence>
<dbReference type="GO" id="GO:0005743">
    <property type="term" value="C:mitochondrial inner membrane"/>
    <property type="evidence" value="ECO:0007669"/>
    <property type="project" value="UniProtKB-SubCell"/>
</dbReference>
<evidence type="ECO:0000256" key="21">
    <source>
        <dbReference type="ARBA" id="ARBA00050604"/>
    </source>
</evidence>
<keyword evidence="17 33" id="KW-0472">Membrane</keyword>
<feature type="repeat" description="Solcar" evidence="33">
    <location>
        <begin position="212"/>
        <end position="299"/>
    </location>
</feature>
<organism evidence="37 38">
    <name type="scientific">Brachypteracias leptosomus</name>
    <name type="common">short-legged ground-roller</name>
    <dbReference type="NCBI Taxonomy" id="135165"/>
    <lineage>
        <taxon>Eukaryota</taxon>
        <taxon>Metazoa</taxon>
        <taxon>Chordata</taxon>
        <taxon>Craniata</taxon>
        <taxon>Vertebrata</taxon>
        <taxon>Euteleostomi</taxon>
        <taxon>Archelosauria</taxon>
        <taxon>Archosauria</taxon>
        <taxon>Dinosauria</taxon>
        <taxon>Saurischia</taxon>
        <taxon>Theropoda</taxon>
        <taxon>Coelurosauria</taxon>
        <taxon>Aves</taxon>
        <taxon>Neognathae</taxon>
        <taxon>Neoaves</taxon>
        <taxon>Telluraves</taxon>
        <taxon>Coraciimorphae</taxon>
        <taxon>Coraciiformes</taxon>
        <taxon>Brachypteraciidae</taxon>
        <taxon>Brachypteracias</taxon>
    </lineage>
</organism>
<evidence type="ECO:0000256" key="2">
    <source>
        <dbReference type="ARBA" id="ARBA00006375"/>
    </source>
</evidence>
<evidence type="ECO:0000256" key="12">
    <source>
        <dbReference type="ARBA" id="ARBA00022980"/>
    </source>
</evidence>
<proteinExistence type="inferred from homology"/>
<dbReference type="CDD" id="cd00387">
    <property type="entry name" value="Ribosomal_L7_L12"/>
    <property type="match status" value="1"/>
</dbReference>
<comment type="catalytic activity">
    <reaction evidence="19">
        <text>(S)-malate(in) + sulfate(out) = (S)-malate(out) + sulfate(in)</text>
        <dbReference type="Rhea" id="RHEA:71615"/>
        <dbReference type="ChEBI" id="CHEBI:15589"/>
        <dbReference type="ChEBI" id="CHEBI:16189"/>
    </reaction>
</comment>
<evidence type="ECO:0000313" key="38">
    <source>
        <dbReference type="Proteomes" id="UP000520535"/>
    </source>
</evidence>
<feature type="repeat" description="Solcar" evidence="33">
    <location>
        <begin position="114"/>
        <end position="199"/>
    </location>
</feature>
<dbReference type="FunFam" id="3.30.1390.10:FF:000001">
    <property type="entry name" value="50S ribosomal protein L7/L12"/>
    <property type="match status" value="1"/>
</dbReference>
<keyword evidence="7 33" id="KW-0812">Transmembrane</keyword>
<dbReference type="Pfam" id="PF00542">
    <property type="entry name" value="Ribosomal_L12"/>
    <property type="match status" value="1"/>
</dbReference>
<comment type="function">
    <text evidence="27">Catalyzes the electroneutral exchange or flux of physiologically important metabolites such as dicarboxylates (malonate, malate, succinate), inorganic sulfur-containing anions, and phosphate, across mitochondrial inner membrane. Plays an important role in gluconeogenesis, fatty acid metabolism, urea synthesis, and sulfur metabolism, particularly in liver, by supplying the substrates for the different metabolic processes. Regulates fatty acid release from adipocytes, and contributes to systemic insulin sensitivity.</text>
</comment>
<evidence type="ECO:0000256" key="26">
    <source>
        <dbReference type="ARBA" id="ARBA00052941"/>
    </source>
</evidence>
<evidence type="ECO:0000256" key="10">
    <source>
        <dbReference type="ARBA" id="ARBA00022843"/>
    </source>
</evidence>
<dbReference type="OrthoDB" id="448427at2759"/>
<comment type="catalytic activity">
    <reaction evidence="26">
        <text>succinate(out) + phosphate(in) = succinate(in) + phosphate(out)</text>
        <dbReference type="Rhea" id="RHEA:71627"/>
        <dbReference type="ChEBI" id="CHEBI:30031"/>
        <dbReference type="ChEBI" id="CHEBI:43474"/>
    </reaction>
</comment>
<evidence type="ECO:0000256" key="33">
    <source>
        <dbReference type="PROSITE-ProRule" id="PRU00282"/>
    </source>
</evidence>
<evidence type="ECO:0000256" key="1">
    <source>
        <dbReference type="ARBA" id="ARBA00004448"/>
    </source>
</evidence>
<keyword evidence="6" id="KW-1017">Isopeptide bond</keyword>
<dbReference type="GO" id="GO:1990904">
    <property type="term" value="C:ribonucleoprotein complex"/>
    <property type="evidence" value="ECO:0007669"/>
    <property type="project" value="UniProtKB-KW"/>
</dbReference>
<feature type="non-terminal residue" evidence="37">
    <location>
        <position position="398"/>
    </location>
</feature>
<evidence type="ECO:0000256" key="28">
    <source>
        <dbReference type="ARBA" id="ARBA00058301"/>
    </source>
</evidence>
<comment type="caution">
    <text evidence="37">The sequence shown here is derived from an EMBL/GenBank/DDBJ whole genome shotgun (WGS) entry which is preliminary data.</text>
</comment>
<dbReference type="Gene3D" id="1.50.40.10">
    <property type="entry name" value="Mitochondrial carrier domain"/>
    <property type="match status" value="1"/>
</dbReference>
<keyword evidence="14" id="KW-0007">Acetylation</keyword>
<dbReference type="Gene3D" id="1.20.5.710">
    <property type="entry name" value="Single helix bin"/>
    <property type="match status" value="1"/>
</dbReference>
<dbReference type="GO" id="GO:0005840">
    <property type="term" value="C:ribosome"/>
    <property type="evidence" value="ECO:0007669"/>
    <property type="project" value="UniProtKB-KW"/>
</dbReference>
<dbReference type="Pfam" id="PF16320">
    <property type="entry name" value="Ribosomal_L12_N"/>
    <property type="match status" value="1"/>
</dbReference>
<comment type="similarity">
    <text evidence="2 34">Belongs to the mitochondrial carrier (TC 2.A.29) family.</text>
</comment>
<keyword evidence="11" id="KW-0809">Transit peptide</keyword>
<feature type="repeat" description="Solcar" evidence="33">
    <location>
        <begin position="308"/>
        <end position="391"/>
    </location>
</feature>
<evidence type="ECO:0000256" key="29">
    <source>
        <dbReference type="ARBA" id="ARBA00072684"/>
    </source>
</evidence>
<dbReference type="GO" id="GO:0015297">
    <property type="term" value="F:antiporter activity"/>
    <property type="evidence" value="ECO:0007669"/>
    <property type="project" value="UniProtKB-KW"/>
</dbReference>
<dbReference type="SUPFAM" id="SSF48300">
    <property type="entry name" value="Ribosomal protein L7/12, oligomerisation (N-terminal) domain"/>
    <property type="match status" value="1"/>
</dbReference>
<comment type="catalytic activity">
    <reaction evidence="20">
        <text>sulfate(out) + phosphate(in) = sulfate(in) + phosphate(out)</text>
        <dbReference type="Rhea" id="RHEA:71631"/>
        <dbReference type="ChEBI" id="CHEBI:16189"/>
        <dbReference type="ChEBI" id="CHEBI:43474"/>
    </reaction>
</comment>
<dbReference type="InterPro" id="IPR036235">
    <property type="entry name" value="Ribosomal_bL12_oligo_N_sf"/>
</dbReference>
<comment type="subcellular location">
    <subcellularLocation>
        <location evidence="1">Mitochondrion inner membrane</location>
        <topology evidence="1">Multi-pass membrane protein</topology>
    </subcellularLocation>
</comment>
<evidence type="ECO:0000256" key="8">
    <source>
        <dbReference type="ARBA" id="ARBA00022737"/>
    </source>
</evidence>
<comment type="catalytic activity">
    <reaction evidence="22">
        <text>malonate(out) + (S)-malate(in) = malonate(in) + (S)-malate(out)</text>
        <dbReference type="Rhea" id="RHEA:71611"/>
        <dbReference type="ChEBI" id="CHEBI:15589"/>
        <dbReference type="ChEBI" id="CHEBI:15792"/>
    </reaction>
</comment>
<dbReference type="EMBL" id="VYZX01024294">
    <property type="protein sequence ID" value="NXS60443.1"/>
    <property type="molecule type" value="Genomic_DNA"/>
</dbReference>